<name>A0A840HXZ2_9SPHN</name>
<evidence type="ECO:0000259" key="12">
    <source>
        <dbReference type="SMART" id="SM00852"/>
    </source>
</evidence>
<evidence type="ECO:0000256" key="3">
    <source>
        <dbReference type="ARBA" id="ARBA00005046"/>
    </source>
</evidence>
<dbReference type="InterPro" id="IPR005110">
    <property type="entry name" value="MoeA_linker/N"/>
</dbReference>
<evidence type="ECO:0000256" key="6">
    <source>
        <dbReference type="ARBA" id="ARBA00022679"/>
    </source>
</evidence>
<organism evidence="13 14">
    <name type="scientific">Rhizorhapis suberifaciens</name>
    <name type="common">corky root of lettuce</name>
    <dbReference type="NCBI Taxonomy" id="13656"/>
    <lineage>
        <taxon>Bacteria</taxon>
        <taxon>Pseudomonadati</taxon>
        <taxon>Pseudomonadota</taxon>
        <taxon>Alphaproteobacteria</taxon>
        <taxon>Sphingomonadales</taxon>
        <taxon>Sphingomonadaceae</taxon>
        <taxon>Rhizorhapis</taxon>
    </lineage>
</organism>
<evidence type="ECO:0000256" key="11">
    <source>
        <dbReference type="RuleBase" id="RU365090"/>
    </source>
</evidence>
<evidence type="ECO:0000256" key="10">
    <source>
        <dbReference type="ARBA" id="ARBA00047317"/>
    </source>
</evidence>
<comment type="pathway">
    <text evidence="3 11">Cofactor biosynthesis; molybdopterin biosynthesis.</text>
</comment>
<evidence type="ECO:0000256" key="1">
    <source>
        <dbReference type="ARBA" id="ARBA00001946"/>
    </source>
</evidence>
<dbReference type="InterPro" id="IPR036688">
    <property type="entry name" value="MoeA_C_domain_IV_sf"/>
</dbReference>
<dbReference type="NCBIfam" id="NF045515">
    <property type="entry name" value="Glp_gephyrin"/>
    <property type="match status" value="1"/>
</dbReference>
<dbReference type="SUPFAM" id="SSF63882">
    <property type="entry name" value="MoeA N-terminal region -like"/>
    <property type="match status" value="1"/>
</dbReference>
<evidence type="ECO:0000256" key="5">
    <source>
        <dbReference type="ARBA" id="ARBA00022505"/>
    </source>
</evidence>
<dbReference type="SUPFAM" id="SSF63867">
    <property type="entry name" value="MoeA C-terminal domain-like"/>
    <property type="match status" value="1"/>
</dbReference>
<reference evidence="13 14" key="1">
    <citation type="submission" date="2020-08" db="EMBL/GenBank/DDBJ databases">
        <title>Genomic Encyclopedia of Type Strains, Phase IV (KMG-IV): sequencing the most valuable type-strain genomes for metagenomic binning, comparative biology and taxonomic classification.</title>
        <authorList>
            <person name="Goeker M."/>
        </authorList>
    </citation>
    <scope>NUCLEOTIDE SEQUENCE [LARGE SCALE GENOMIC DNA]</scope>
    <source>
        <strain evidence="13 14">DSM 7465</strain>
    </source>
</reference>
<keyword evidence="8 11" id="KW-0460">Magnesium</keyword>
<dbReference type="UniPathway" id="UPA00344"/>
<feature type="domain" description="MoaB/Mog" evidence="12">
    <location>
        <begin position="176"/>
        <end position="313"/>
    </location>
</feature>
<evidence type="ECO:0000256" key="9">
    <source>
        <dbReference type="ARBA" id="ARBA00023150"/>
    </source>
</evidence>
<evidence type="ECO:0000313" key="14">
    <source>
        <dbReference type="Proteomes" id="UP000575068"/>
    </source>
</evidence>
<dbReference type="InterPro" id="IPR005111">
    <property type="entry name" value="MoeA_C_domain_IV"/>
</dbReference>
<dbReference type="InterPro" id="IPR001453">
    <property type="entry name" value="MoaB/Mog_dom"/>
</dbReference>
<evidence type="ECO:0000256" key="7">
    <source>
        <dbReference type="ARBA" id="ARBA00022723"/>
    </source>
</evidence>
<keyword evidence="7 11" id="KW-0479">Metal-binding</keyword>
<keyword evidence="9 11" id="KW-0501">Molybdenum cofactor biosynthesis</keyword>
<dbReference type="EMBL" id="JACHOV010000010">
    <property type="protein sequence ID" value="MBB4642264.1"/>
    <property type="molecule type" value="Genomic_DNA"/>
</dbReference>
<dbReference type="Pfam" id="PF00994">
    <property type="entry name" value="MoCF_biosynth"/>
    <property type="match status" value="1"/>
</dbReference>
<dbReference type="Gene3D" id="3.40.980.10">
    <property type="entry name" value="MoaB/Mog-like domain"/>
    <property type="match status" value="1"/>
</dbReference>
<dbReference type="SMART" id="SM00852">
    <property type="entry name" value="MoCF_biosynth"/>
    <property type="match status" value="1"/>
</dbReference>
<evidence type="ECO:0000313" key="13">
    <source>
        <dbReference type="EMBL" id="MBB4642264.1"/>
    </source>
</evidence>
<dbReference type="InterPro" id="IPR038987">
    <property type="entry name" value="MoeA-like"/>
</dbReference>
<comment type="similarity">
    <text evidence="4 11">Belongs to the MoeA family.</text>
</comment>
<comment type="cofactor">
    <cofactor evidence="1 11">
        <name>Mg(2+)</name>
        <dbReference type="ChEBI" id="CHEBI:18420"/>
    </cofactor>
</comment>
<dbReference type="PANTHER" id="PTHR10192:SF5">
    <property type="entry name" value="GEPHYRIN"/>
    <property type="match status" value="1"/>
</dbReference>
<dbReference type="Gene3D" id="2.40.340.10">
    <property type="entry name" value="MoeA, C-terminal, domain IV"/>
    <property type="match status" value="1"/>
</dbReference>
<evidence type="ECO:0000256" key="4">
    <source>
        <dbReference type="ARBA" id="ARBA00010763"/>
    </source>
</evidence>
<dbReference type="InterPro" id="IPR036135">
    <property type="entry name" value="MoeA_linker/N_sf"/>
</dbReference>
<dbReference type="Gene3D" id="3.90.105.10">
    <property type="entry name" value="Molybdopterin biosynthesis moea protein, domain 2"/>
    <property type="match status" value="1"/>
</dbReference>
<comment type="function">
    <text evidence="2 11">Catalyzes the insertion of molybdate into adenylated molybdopterin with the concomitant release of AMP.</text>
</comment>
<dbReference type="Pfam" id="PF03453">
    <property type="entry name" value="MoeA_N"/>
    <property type="match status" value="1"/>
</dbReference>
<dbReference type="Pfam" id="PF03454">
    <property type="entry name" value="MoeA_C"/>
    <property type="match status" value="1"/>
</dbReference>
<dbReference type="GO" id="GO:0046872">
    <property type="term" value="F:metal ion binding"/>
    <property type="evidence" value="ECO:0007669"/>
    <property type="project" value="UniProtKB-UniRule"/>
</dbReference>
<dbReference type="GO" id="GO:0006777">
    <property type="term" value="P:Mo-molybdopterin cofactor biosynthetic process"/>
    <property type="evidence" value="ECO:0007669"/>
    <property type="project" value="UniProtKB-UniRule"/>
</dbReference>
<dbReference type="PANTHER" id="PTHR10192">
    <property type="entry name" value="MOLYBDOPTERIN BIOSYNTHESIS PROTEIN"/>
    <property type="match status" value="1"/>
</dbReference>
<dbReference type="InterPro" id="IPR036425">
    <property type="entry name" value="MoaB/Mog-like_dom_sf"/>
</dbReference>
<comment type="caution">
    <text evidence="13">The sequence shown here is derived from an EMBL/GenBank/DDBJ whole genome shotgun (WGS) entry which is preliminary data.</text>
</comment>
<accession>A0A840HXZ2</accession>
<dbReference type="GO" id="GO:0005829">
    <property type="term" value="C:cytosol"/>
    <property type="evidence" value="ECO:0007669"/>
    <property type="project" value="TreeGrafter"/>
</dbReference>
<dbReference type="SUPFAM" id="SSF53218">
    <property type="entry name" value="Molybdenum cofactor biosynthesis proteins"/>
    <property type="match status" value="1"/>
</dbReference>
<proteinExistence type="inferred from homology"/>
<dbReference type="Proteomes" id="UP000575068">
    <property type="component" value="Unassembled WGS sequence"/>
</dbReference>
<comment type="catalytic activity">
    <reaction evidence="10">
        <text>adenylyl-molybdopterin + molybdate = Mo-molybdopterin + AMP + H(+)</text>
        <dbReference type="Rhea" id="RHEA:35047"/>
        <dbReference type="ChEBI" id="CHEBI:15378"/>
        <dbReference type="ChEBI" id="CHEBI:36264"/>
        <dbReference type="ChEBI" id="CHEBI:62727"/>
        <dbReference type="ChEBI" id="CHEBI:71302"/>
        <dbReference type="ChEBI" id="CHEBI:456215"/>
        <dbReference type="EC" id="2.10.1.1"/>
    </reaction>
</comment>
<sequence length="394" mass="41271">MTLLSVEEAQQRLIASAPTLGLENPPLAETIGRWLADDVLALRDQPWTALSAMDGYAIRHQDLPGPWTIIGESAAGNLTPQLIEQSEAVRIFTGAPMPDGADCVLVQEEAALEGTKLLLAGEGPAAPSKNVRKQGSDFSTGAKLLEKGSLIGAPQVAIAALGGHGTLPVRRKLRVAIFTTGNELTEPGQQIHAGELPASNSLMLRAMLSHLPVTIQDLGIVRDNLEAQVQSFATAANADIIVTTGGASVGDHDLIKPAFEAAGGSLDFWRIALRPGKPLMAGRNGNALFLGLPGNPVSAFVTATLFLLPLVRHMGGSQHPLPQLIKARLTEDMPPVAARAVYVRAIMSEGTVRPLADQDSAGMAALSSANALIVRPQKAPAVQAGEMVKCLPID</sequence>
<keyword evidence="14" id="KW-1185">Reference proteome</keyword>
<evidence type="ECO:0000256" key="8">
    <source>
        <dbReference type="ARBA" id="ARBA00022842"/>
    </source>
</evidence>
<gene>
    <name evidence="13" type="ORF">HNQ99_002589</name>
</gene>
<dbReference type="GO" id="GO:0061599">
    <property type="term" value="F:molybdopterin molybdotransferase activity"/>
    <property type="evidence" value="ECO:0007669"/>
    <property type="project" value="UniProtKB-UniRule"/>
</dbReference>
<evidence type="ECO:0000256" key="2">
    <source>
        <dbReference type="ARBA" id="ARBA00002901"/>
    </source>
</evidence>
<dbReference type="CDD" id="cd00887">
    <property type="entry name" value="MoeA"/>
    <property type="match status" value="1"/>
</dbReference>
<protein>
    <recommendedName>
        <fullName evidence="11">Molybdopterin molybdenumtransferase</fullName>
        <ecNumber evidence="11">2.10.1.1</ecNumber>
    </recommendedName>
</protein>
<keyword evidence="6 11" id="KW-0808">Transferase</keyword>
<keyword evidence="5 11" id="KW-0500">Molybdenum</keyword>
<dbReference type="EC" id="2.10.1.1" evidence="11"/>
<dbReference type="Gene3D" id="2.170.190.11">
    <property type="entry name" value="Molybdopterin biosynthesis moea protein, domain 3"/>
    <property type="match status" value="1"/>
</dbReference>
<dbReference type="AlphaFoldDB" id="A0A840HXZ2"/>
<dbReference type="FunFam" id="3.40.980.10:FF:000004">
    <property type="entry name" value="Molybdopterin molybdenumtransferase"/>
    <property type="match status" value="1"/>
</dbReference>
<dbReference type="RefSeq" id="WP_184476148.1">
    <property type="nucleotide sequence ID" value="NZ_JACHOV010000010.1"/>
</dbReference>